<evidence type="ECO:0000256" key="1">
    <source>
        <dbReference type="ARBA" id="ARBA00022898"/>
    </source>
</evidence>
<dbReference type="PANTHER" id="PTHR30244">
    <property type="entry name" value="TRANSAMINASE"/>
    <property type="match status" value="1"/>
</dbReference>
<reference evidence="6 7" key="1">
    <citation type="journal article" date="2016" name="Nat. Commun.">
        <title>Thousands of microbial genomes shed light on interconnected biogeochemical processes in an aquifer system.</title>
        <authorList>
            <person name="Anantharaman K."/>
            <person name="Brown C.T."/>
            <person name="Hug L.A."/>
            <person name="Sharon I."/>
            <person name="Castelle C.J."/>
            <person name="Probst A.J."/>
            <person name="Thomas B.C."/>
            <person name="Singh A."/>
            <person name="Wilkins M.J."/>
            <person name="Karaoz U."/>
            <person name="Brodie E.L."/>
            <person name="Williams K.H."/>
            <person name="Hubbard S.S."/>
            <person name="Banfield J.F."/>
        </authorList>
    </citation>
    <scope>NUCLEOTIDE SEQUENCE [LARGE SCALE GENOMIC DNA]</scope>
</reference>
<dbReference type="EMBL" id="MFJF01000015">
    <property type="protein sequence ID" value="OGG06465.1"/>
    <property type="molecule type" value="Genomic_DNA"/>
</dbReference>
<comment type="similarity">
    <text evidence="2 5">Belongs to the DegT/DnrJ/EryC1 family.</text>
</comment>
<dbReference type="InterPro" id="IPR015421">
    <property type="entry name" value="PyrdxlP-dep_Trfase_major"/>
</dbReference>
<name>A0A1F5Z257_9BACT</name>
<dbReference type="PIRSF" id="PIRSF000390">
    <property type="entry name" value="PLP_StrS"/>
    <property type="match status" value="1"/>
</dbReference>
<dbReference type="InterPro" id="IPR015422">
    <property type="entry name" value="PyrdxlP-dep_Trfase_small"/>
</dbReference>
<sequence>MKSINYKISVPLVDLKASYKGIKNQIDRAIAGVLGKTNFIMGDEVTGFETAFTRYIGTKYAIGVSSGTAAIHLILKALGIGAGDEVILPSHTFTATAEPVVWLGAKPVFADIAPDYTLDPTRLEKLITAKTKAVIPVHLYGLPADMDGISKIASRYKISVIEDTAQAHGAVFGKKKTGTLGIAAAFSFYPGKNLGAYGDAGCVVTDNRLLADAVRKLRNHGRTEKYRHQLVGYGERLDTLQAAVLSVKLKHLERWNRQRRTAAALYDRRLKDIPQVTMPETISGRRHVYHLYVIQVEQRDKLKNYLKEKGIGCGIHYPIPLHLQPAYKFLRYKRGDFPDTEKISGRILSLPIYPEITTAQIKYITKCVKEFYS</sequence>
<dbReference type="Gene3D" id="3.40.640.10">
    <property type="entry name" value="Type I PLP-dependent aspartate aminotransferase-like (Major domain)"/>
    <property type="match status" value="1"/>
</dbReference>
<evidence type="ECO:0000313" key="6">
    <source>
        <dbReference type="EMBL" id="OGG06465.1"/>
    </source>
</evidence>
<dbReference type="GO" id="GO:0030170">
    <property type="term" value="F:pyridoxal phosphate binding"/>
    <property type="evidence" value="ECO:0007669"/>
    <property type="project" value="TreeGrafter"/>
</dbReference>
<feature type="active site" description="Proton acceptor" evidence="3">
    <location>
        <position position="192"/>
    </location>
</feature>
<organism evidence="6 7">
    <name type="scientific">Candidatus Gottesmanbacteria bacterium RIFCSPHIGHO2_01_FULL_40_15</name>
    <dbReference type="NCBI Taxonomy" id="1798376"/>
    <lineage>
        <taxon>Bacteria</taxon>
        <taxon>Candidatus Gottesmaniibacteriota</taxon>
    </lineage>
</organism>
<gene>
    <name evidence="6" type="ORF">A2777_05800</name>
</gene>
<proteinExistence type="inferred from homology"/>
<dbReference type="GO" id="GO:0000271">
    <property type="term" value="P:polysaccharide biosynthetic process"/>
    <property type="evidence" value="ECO:0007669"/>
    <property type="project" value="TreeGrafter"/>
</dbReference>
<dbReference type="SUPFAM" id="SSF53383">
    <property type="entry name" value="PLP-dependent transferases"/>
    <property type="match status" value="1"/>
</dbReference>
<accession>A0A1F5Z257</accession>
<feature type="modified residue" description="N6-(pyridoxal phosphate)lysine" evidence="4">
    <location>
        <position position="192"/>
    </location>
</feature>
<protein>
    <submittedName>
        <fullName evidence="6">Erythromycin biosynthesis sensory transduction protein eryC1</fullName>
    </submittedName>
</protein>
<evidence type="ECO:0000256" key="4">
    <source>
        <dbReference type="PIRSR" id="PIRSR000390-2"/>
    </source>
</evidence>
<evidence type="ECO:0000256" key="3">
    <source>
        <dbReference type="PIRSR" id="PIRSR000390-1"/>
    </source>
</evidence>
<evidence type="ECO:0000313" key="7">
    <source>
        <dbReference type="Proteomes" id="UP000177354"/>
    </source>
</evidence>
<dbReference type="AlphaFoldDB" id="A0A1F5Z257"/>
<dbReference type="InterPro" id="IPR015424">
    <property type="entry name" value="PyrdxlP-dep_Trfase"/>
</dbReference>
<evidence type="ECO:0000256" key="2">
    <source>
        <dbReference type="ARBA" id="ARBA00037999"/>
    </source>
</evidence>
<evidence type="ECO:0000256" key="5">
    <source>
        <dbReference type="RuleBase" id="RU004508"/>
    </source>
</evidence>
<comment type="caution">
    <text evidence="6">The sequence shown here is derived from an EMBL/GenBank/DDBJ whole genome shotgun (WGS) entry which is preliminary data.</text>
</comment>
<dbReference type="Pfam" id="PF01041">
    <property type="entry name" value="DegT_DnrJ_EryC1"/>
    <property type="match status" value="1"/>
</dbReference>
<dbReference type="CDD" id="cd00616">
    <property type="entry name" value="AHBA_syn"/>
    <property type="match status" value="1"/>
</dbReference>
<dbReference type="GO" id="GO:0008483">
    <property type="term" value="F:transaminase activity"/>
    <property type="evidence" value="ECO:0007669"/>
    <property type="project" value="TreeGrafter"/>
</dbReference>
<dbReference type="InterPro" id="IPR000653">
    <property type="entry name" value="DegT/StrS_aminotransferase"/>
</dbReference>
<dbReference type="Gene3D" id="3.90.1150.10">
    <property type="entry name" value="Aspartate Aminotransferase, domain 1"/>
    <property type="match status" value="1"/>
</dbReference>
<dbReference type="PANTHER" id="PTHR30244:SF36">
    <property type="entry name" value="3-OXO-GLUCOSE-6-PHOSPHATE:GLUTAMATE AMINOTRANSFERASE"/>
    <property type="match status" value="1"/>
</dbReference>
<dbReference type="Proteomes" id="UP000177354">
    <property type="component" value="Unassembled WGS sequence"/>
</dbReference>
<keyword evidence="1 4" id="KW-0663">Pyridoxal phosphate</keyword>